<evidence type="ECO:0000313" key="6">
    <source>
        <dbReference type="Proteomes" id="UP000219335"/>
    </source>
</evidence>
<keyword evidence="1" id="KW-0175">Coiled coil</keyword>
<accession>A0A0S3AJ89</accession>
<gene>
    <name evidence="4" type="ORF">SAMN06297164_0068</name>
    <name evidence="5" type="ORF">SAMN06297164_2770</name>
</gene>
<evidence type="ECO:0000313" key="5">
    <source>
        <dbReference type="EMBL" id="SOD20717.1"/>
    </source>
</evidence>
<dbReference type="GO" id="GO:0006313">
    <property type="term" value="P:DNA transposition"/>
    <property type="evidence" value="ECO:0007669"/>
    <property type="project" value="InterPro"/>
</dbReference>
<dbReference type="EMBL" id="OCMU01000002">
    <property type="protein sequence ID" value="SOD20717.1"/>
    <property type="molecule type" value="Genomic_DNA"/>
</dbReference>
<dbReference type="Pfam" id="PF02371">
    <property type="entry name" value="Transposase_20"/>
    <property type="match status" value="1"/>
</dbReference>
<dbReference type="AlphaFoldDB" id="A0A0S3AJ89"/>
<dbReference type="InterPro" id="IPR047650">
    <property type="entry name" value="Transpos_IS110"/>
</dbReference>
<dbReference type="KEGG" id="nur:ATY38_10925"/>
<sequence>MKITTIGIDLAKEVFQIHGVDMYGKALLRKQLRRSEMSKFFANLEPCLIGMEACGSSHHWARKLCEFGHTVKLMSPQFVKPYVKTNKHDMADAEAICEAVSRPNMRFVSIKNIEQQAILSVHRARQGFVKARTAQANQIRGLLSEFGIVIPQGIRSIINRVPDILEDAGNDLPGSMRHLLKQLNDHLKQLSRQIEELELQIKLWHKENEASQRLEAIPGIGPITASAIVATVGNATEFKNGKQLSAWFGLVPKQCSSGGKQILLGISKRGDTYLRTLLIHGARAVIRFAENKEEPESWLRKLIARRNKNIAAVALANKNARIIWALLAQGTTFHHNRATTSVAAEHDYGVA</sequence>
<dbReference type="GO" id="GO:0004803">
    <property type="term" value="F:transposase activity"/>
    <property type="evidence" value="ECO:0007669"/>
    <property type="project" value="InterPro"/>
</dbReference>
<organism evidence="4 6">
    <name type="scientific">Nitrosomonas ureae</name>
    <dbReference type="NCBI Taxonomy" id="44577"/>
    <lineage>
        <taxon>Bacteria</taxon>
        <taxon>Pseudomonadati</taxon>
        <taxon>Pseudomonadota</taxon>
        <taxon>Betaproteobacteria</taxon>
        <taxon>Nitrosomonadales</taxon>
        <taxon>Nitrosomonadaceae</taxon>
        <taxon>Nitrosomonas</taxon>
    </lineage>
</organism>
<evidence type="ECO:0000256" key="1">
    <source>
        <dbReference type="SAM" id="Coils"/>
    </source>
</evidence>
<dbReference type="InterPro" id="IPR002525">
    <property type="entry name" value="Transp_IS110-like_N"/>
</dbReference>
<protein>
    <submittedName>
        <fullName evidence="4">Transposase</fullName>
    </submittedName>
</protein>
<evidence type="ECO:0000313" key="4">
    <source>
        <dbReference type="EMBL" id="SOD15785.1"/>
    </source>
</evidence>
<evidence type="ECO:0000259" key="2">
    <source>
        <dbReference type="Pfam" id="PF01548"/>
    </source>
</evidence>
<feature type="domain" description="Transposase IS110-like N-terminal" evidence="2">
    <location>
        <begin position="6"/>
        <end position="146"/>
    </location>
</feature>
<dbReference type="EMBL" id="OCMU01000001">
    <property type="protein sequence ID" value="SOD15785.1"/>
    <property type="molecule type" value="Genomic_DNA"/>
</dbReference>
<dbReference type="PANTHER" id="PTHR33055:SF3">
    <property type="entry name" value="PUTATIVE TRANSPOSASE FOR IS117-RELATED"/>
    <property type="match status" value="1"/>
</dbReference>
<dbReference type="GO" id="GO:0003677">
    <property type="term" value="F:DNA binding"/>
    <property type="evidence" value="ECO:0007669"/>
    <property type="project" value="InterPro"/>
</dbReference>
<dbReference type="InterPro" id="IPR003346">
    <property type="entry name" value="Transposase_20"/>
</dbReference>
<dbReference type="RefSeq" id="WP_062558878.1">
    <property type="nucleotide sequence ID" value="NZ_CP013341.1"/>
</dbReference>
<evidence type="ECO:0000259" key="3">
    <source>
        <dbReference type="Pfam" id="PF02371"/>
    </source>
</evidence>
<feature type="coiled-coil region" evidence="1">
    <location>
        <begin position="176"/>
        <end position="214"/>
    </location>
</feature>
<dbReference type="Pfam" id="PF01548">
    <property type="entry name" value="DEDD_Tnp_IS110"/>
    <property type="match status" value="1"/>
</dbReference>
<dbReference type="Proteomes" id="UP000219335">
    <property type="component" value="Unassembled WGS sequence"/>
</dbReference>
<dbReference type="NCBIfam" id="NF033542">
    <property type="entry name" value="transpos_IS110"/>
    <property type="match status" value="1"/>
</dbReference>
<dbReference type="KEGG" id="nur:ATY38_13170"/>
<feature type="domain" description="Transposase IS116/IS110/IS902 C-terminal" evidence="3">
    <location>
        <begin position="212"/>
        <end position="289"/>
    </location>
</feature>
<dbReference type="KEGG" id="nur:ATY38_13645"/>
<dbReference type="PANTHER" id="PTHR33055">
    <property type="entry name" value="TRANSPOSASE FOR INSERTION SEQUENCE ELEMENT IS1111A"/>
    <property type="match status" value="1"/>
</dbReference>
<dbReference type="KEGG" id="nur:ATY38_08225"/>
<reference evidence="4 6" key="1">
    <citation type="submission" date="2017-09" db="EMBL/GenBank/DDBJ databases">
        <authorList>
            <person name="Ehlers B."/>
            <person name="Leendertz F.H."/>
        </authorList>
    </citation>
    <scope>NUCLEOTIDE SEQUENCE [LARGE SCALE GENOMIC DNA]</scope>
    <source>
        <strain evidence="4 6">Nm42</strain>
    </source>
</reference>
<name>A0A0S3AJ89_9PROT</name>
<proteinExistence type="predicted"/>